<keyword evidence="3" id="KW-1185">Reference proteome</keyword>
<proteinExistence type="predicted"/>
<comment type="caution">
    <text evidence="2">The sequence shown here is derived from an EMBL/GenBank/DDBJ whole genome shotgun (WGS) entry which is preliminary data.</text>
</comment>
<dbReference type="Proteomes" id="UP001604336">
    <property type="component" value="Unassembled WGS sequence"/>
</dbReference>
<evidence type="ECO:0000313" key="2">
    <source>
        <dbReference type="EMBL" id="KAL2462021.1"/>
    </source>
</evidence>
<accession>A0ABD1PDN9</accession>
<protein>
    <submittedName>
        <fullName evidence="2">DBD Tnp Mut domain-containing protein</fullName>
    </submittedName>
</protein>
<dbReference type="PANTHER" id="PTHR31973:SF187">
    <property type="entry name" value="MUTATOR TRANSPOSASE MUDRA PROTEIN"/>
    <property type="match status" value="1"/>
</dbReference>
<dbReference type="PANTHER" id="PTHR31973">
    <property type="entry name" value="POLYPROTEIN, PUTATIVE-RELATED"/>
    <property type="match status" value="1"/>
</dbReference>
<evidence type="ECO:0000313" key="3">
    <source>
        <dbReference type="Proteomes" id="UP001604336"/>
    </source>
</evidence>
<gene>
    <name evidence="2" type="ORF">Adt_45441</name>
</gene>
<reference evidence="3" key="1">
    <citation type="submission" date="2024-07" db="EMBL/GenBank/DDBJ databases">
        <title>Two chromosome-level genome assemblies of Korean endemic species Abeliophyllum distichum and Forsythia ovata (Oleaceae).</title>
        <authorList>
            <person name="Jang H."/>
        </authorList>
    </citation>
    <scope>NUCLEOTIDE SEQUENCE [LARGE SCALE GENOMIC DNA]</scope>
</reference>
<dbReference type="AlphaFoldDB" id="A0ABD1PDN9"/>
<evidence type="ECO:0000256" key="1">
    <source>
        <dbReference type="SAM" id="MobiDB-lite"/>
    </source>
</evidence>
<sequence>MPAKQWSKSHFLTYVKSDILLNNLCECFNNVVLDDTKKSIVTILIDMHIGFMKRIQSRMDKMMRSGCNICPKIVKKLLSYIEMAGNNEVEWNGGSQWYVKEKDGEFVIDIHAKTYACGSKIQARKSNKNTTSSSQDQPPPAEFHFMPTPGIGQSNAAGFNNDGPTVDATMRSRHIED</sequence>
<feature type="region of interest" description="Disordered" evidence="1">
    <location>
        <begin position="123"/>
        <end position="177"/>
    </location>
</feature>
<organism evidence="2 3">
    <name type="scientific">Abeliophyllum distichum</name>
    <dbReference type="NCBI Taxonomy" id="126358"/>
    <lineage>
        <taxon>Eukaryota</taxon>
        <taxon>Viridiplantae</taxon>
        <taxon>Streptophyta</taxon>
        <taxon>Embryophyta</taxon>
        <taxon>Tracheophyta</taxon>
        <taxon>Spermatophyta</taxon>
        <taxon>Magnoliopsida</taxon>
        <taxon>eudicotyledons</taxon>
        <taxon>Gunneridae</taxon>
        <taxon>Pentapetalae</taxon>
        <taxon>asterids</taxon>
        <taxon>lamiids</taxon>
        <taxon>Lamiales</taxon>
        <taxon>Oleaceae</taxon>
        <taxon>Forsythieae</taxon>
        <taxon>Abeliophyllum</taxon>
    </lineage>
</organism>
<dbReference type="EMBL" id="JBFOLK010000014">
    <property type="protein sequence ID" value="KAL2462021.1"/>
    <property type="molecule type" value="Genomic_DNA"/>
</dbReference>
<name>A0ABD1PDN9_9LAMI</name>